<dbReference type="AlphaFoldDB" id="A0A819RQM0"/>
<dbReference type="InterPro" id="IPR001849">
    <property type="entry name" value="PH_domain"/>
</dbReference>
<dbReference type="EMBL" id="CAJOAZ010004181">
    <property type="protein sequence ID" value="CAF4047678.1"/>
    <property type="molecule type" value="Genomic_DNA"/>
</dbReference>
<dbReference type="SUPFAM" id="SSF50729">
    <property type="entry name" value="PH domain-like"/>
    <property type="match status" value="1"/>
</dbReference>
<dbReference type="PROSITE" id="PS50003">
    <property type="entry name" value="PH_DOMAIN"/>
    <property type="match status" value="1"/>
</dbReference>
<dbReference type="Proteomes" id="UP000663844">
    <property type="component" value="Unassembled WGS sequence"/>
</dbReference>
<dbReference type="InterPro" id="IPR011993">
    <property type="entry name" value="PH-like_dom_sf"/>
</dbReference>
<evidence type="ECO:0000259" key="4">
    <source>
        <dbReference type="PROSITE" id="PS50003"/>
    </source>
</evidence>
<dbReference type="PANTHER" id="PTHR14309">
    <property type="entry name" value="EXPRESSED PROTEIN"/>
    <property type="match status" value="1"/>
</dbReference>
<reference evidence="5" key="1">
    <citation type="submission" date="2021-02" db="EMBL/GenBank/DDBJ databases">
        <authorList>
            <person name="Nowell W R."/>
        </authorList>
    </citation>
    <scope>NUCLEOTIDE SEQUENCE</scope>
</reference>
<dbReference type="InterPro" id="IPR039680">
    <property type="entry name" value="PLEKHB1/2"/>
</dbReference>
<feature type="compositionally biased region" description="Low complexity" evidence="3">
    <location>
        <begin position="162"/>
        <end position="193"/>
    </location>
</feature>
<organism evidence="5 6">
    <name type="scientific">Adineta steineri</name>
    <dbReference type="NCBI Taxonomy" id="433720"/>
    <lineage>
        <taxon>Eukaryota</taxon>
        <taxon>Metazoa</taxon>
        <taxon>Spiralia</taxon>
        <taxon>Gnathifera</taxon>
        <taxon>Rotifera</taxon>
        <taxon>Eurotatoria</taxon>
        <taxon>Bdelloidea</taxon>
        <taxon>Adinetida</taxon>
        <taxon>Adinetidae</taxon>
        <taxon>Adineta</taxon>
    </lineage>
</organism>
<feature type="compositionally biased region" description="Polar residues" evidence="3">
    <location>
        <begin position="210"/>
        <end position="221"/>
    </location>
</feature>
<dbReference type="Pfam" id="PF00169">
    <property type="entry name" value="PH"/>
    <property type="match status" value="1"/>
</dbReference>
<comment type="caution">
    <text evidence="5">The sequence shown here is derived from an EMBL/GenBank/DDBJ whole genome shotgun (WGS) entry which is preliminary data.</text>
</comment>
<name>A0A819RQM0_9BILA</name>
<dbReference type="GO" id="GO:0016020">
    <property type="term" value="C:membrane"/>
    <property type="evidence" value="ECO:0007669"/>
    <property type="project" value="UniProtKB-SubCell"/>
</dbReference>
<dbReference type="Gene3D" id="2.30.29.30">
    <property type="entry name" value="Pleckstrin-homology domain (PH domain)/Phosphotyrosine-binding domain (PTB)"/>
    <property type="match status" value="1"/>
</dbReference>
<evidence type="ECO:0000256" key="2">
    <source>
        <dbReference type="ARBA" id="ARBA00023136"/>
    </source>
</evidence>
<proteinExistence type="predicted"/>
<feature type="non-terminal residue" evidence="5">
    <location>
        <position position="221"/>
    </location>
</feature>
<evidence type="ECO:0000256" key="3">
    <source>
        <dbReference type="SAM" id="MobiDB-lite"/>
    </source>
</evidence>
<dbReference type="SMART" id="SM00233">
    <property type="entry name" value="PH"/>
    <property type="match status" value="1"/>
</dbReference>
<dbReference type="GO" id="GO:0045595">
    <property type="term" value="P:regulation of cell differentiation"/>
    <property type="evidence" value="ECO:0007669"/>
    <property type="project" value="TreeGrafter"/>
</dbReference>
<accession>A0A819RQM0</accession>
<evidence type="ECO:0000313" key="5">
    <source>
        <dbReference type="EMBL" id="CAF4047678.1"/>
    </source>
</evidence>
<comment type="subcellular location">
    <subcellularLocation>
        <location evidence="1">Membrane</location>
    </subcellularLocation>
</comment>
<evidence type="ECO:0000313" key="6">
    <source>
        <dbReference type="Proteomes" id="UP000663844"/>
    </source>
</evidence>
<evidence type="ECO:0000256" key="1">
    <source>
        <dbReference type="ARBA" id="ARBA00004370"/>
    </source>
</evidence>
<feature type="compositionally biased region" description="Pro residues" evidence="3">
    <location>
        <begin position="120"/>
        <end position="133"/>
    </location>
</feature>
<feature type="domain" description="PH" evidence="4">
    <location>
        <begin position="3"/>
        <end position="121"/>
    </location>
</feature>
<gene>
    <name evidence="5" type="ORF">OXD698_LOCUS32324</name>
</gene>
<feature type="region of interest" description="Disordered" evidence="3">
    <location>
        <begin position="117"/>
        <end position="221"/>
    </location>
</feature>
<dbReference type="PANTHER" id="PTHR14309:SF12">
    <property type="entry name" value="PH DOMAIN-CONTAINING PROTEIN"/>
    <property type="match status" value="1"/>
</dbReference>
<sequence>MSQPIKTGHLRYYHKGLLSKSWKDYFFVLFNDSTLQWYEKQNSPKAQGSIRIRDIAQHLCVGPYTRCFPDRPQLPRPTDEPNLIALPRTLPGNKNQEIIWILCNDVTHLNDWMKAIVSTLPPPPQQNPQPPSAQPQGGAYRPPAPQQGANFRPSAPPPPSNPYGQQQQQQQQQQQNRPLYPQLPNNQQPSYNNTTVVVQPSPAYGGTGGSNVQNTSSTKKT</sequence>
<keyword evidence="2" id="KW-0472">Membrane</keyword>
<protein>
    <recommendedName>
        <fullName evidence="4">PH domain-containing protein</fullName>
    </recommendedName>
</protein>